<evidence type="ECO:0000313" key="2">
    <source>
        <dbReference type="Ensembl" id="ENSCABP00000004198.1"/>
    </source>
</evidence>
<feature type="domain" description="C-type lectin" evidence="1">
    <location>
        <begin position="38"/>
        <end position="128"/>
    </location>
</feature>
<dbReference type="InterPro" id="IPR001304">
    <property type="entry name" value="C-type_lectin-like"/>
</dbReference>
<dbReference type="GeneTree" id="ENSGT01030000234937"/>
<dbReference type="InterPro" id="IPR016187">
    <property type="entry name" value="CTDL_fold"/>
</dbReference>
<dbReference type="PANTHER" id="PTHR22803">
    <property type="entry name" value="MANNOSE, PHOSPHOLIPASE, LECTIN RECEPTOR RELATED"/>
    <property type="match status" value="1"/>
</dbReference>
<dbReference type="SUPFAM" id="SSF56436">
    <property type="entry name" value="C-type lectin-like"/>
    <property type="match status" value="1"/>
</dbReference>
<accession>A0A8C0GG29</accession>
<evidence type="ECO:0000259" key="1">
    <source>
        <dbReference type="PROSITE" id="PS50041"/>
    </source>
</evidence>
<keyword evidence="3" id="KW-1185">Reference proteome</keyword>
<organism evidence="2 3">
    <name type="scientific">Chelonoidis abingdonii</name>
    <name type="common">Abingdon island giant tortoise</name>
    <name type="synonym">Testudo abingdonii</name>
    <dbReference type="NCBI Taxonomy" id="106734"/>
    <lineage>
        <taxon>Eukaryota</taxon>
        <taxon>Metazoa</taxon>
        <taxon>Chordata</taxon>
        <taxon>Craniata</taxon>
        <taxon>Vertebrata</taxon>
        <taxon>Euteleostomi</taxon>
        <taxon>Archelosauria</taxon>
        <taxon>Testudinata</taxon>
        <taxon>Testudines</taxon>
        <taxon>Cryptodira</taxon>
        <taxon>Durocryptodira</taxon>
        <taxon>Testudinoidea</taxon>
        <taxon>Testudinidae</taxon>
        <taxon>Chelonoidis</taxon>
    </lineage>
</organism>
<proteinExistence type="predicted"/>
<dbReference type="Proteomes" id="UP000694404">
    <property type="component" value="Unplaced"/>
</dbReference>
<dbReference type="InterPro" id="IPR016186">
    <property type="entry name" value="C-type_lectin-like/link_sf"/>
</dbReference>
<protein>
    <recommendedName>
        <fullName evidence="1">C-type lectin domain-containing protein</fullName>
    </recommendedName>
</protein>
<dbReference type="Gene3D" id="3.10.100.10">
    <property type="entry name" value="Mannose-Binding Protein A, subunit A"/>
    <property type="match status" value="1"/>
</dbReference>
<sequence>MFCHITFPTDIWDVEVLPLLSCLLDISAPSCLNDWLYYRDHCYGFFPEKMTWSKAEVQDSFQGSMGGHLASILSEAEGDVVATYISQSGSKDDVWIGLHSPQHVSDQSLLCFWQLLPPMTLCPRSCAETISHESFIGAARIFLPLSYPPSPCHGHQGLPSVLHL</sequence>
<dbReference type="InterPro" id="IPR050111">
    <property type="entry name" value="C-type_lectin/snaclec_domain"/>
</dbReference>
<reference evidence="2" key="2">
    <citation type="submission" date="2025-09" db="UniProtKB">
        <authorList>
            <consortium name="Ensembl"/>
        </authorList>
    </citation>
    <scope>IDENTIFICATION</scope>
</reference>
<dbReference type="AlphaFoldDB" id="A0A8C0GG29"/>
<dbReference type="PROSITE" id="PS50041">
    <property type="entry name" value="C_TYPE_LECTIN_2"/>
    <property type="match status" value="1"/>
</dbReference>
<name>A0A8C0GG29_CHEAB</name>
<reference evidence="2" key="1">
    <citation type="submission" date="2025-08" db="UniProtKB">
        <authorList>
            <consortium name="Ensembl"/>
        </authorList>
    </citation>
    <scope>IDENTIFICATION</scope>
</reference>
<evidence type="ECO:0000313" key="3">
    <source>
        <dbReference type="Proteomes" id="UP000694404"/>
    </source>
</evidence>
<dbReference type="Ensembl" id="ENSCABT00000004562.1">
    <property type="protein sequence ID" value="ENSCABP00000004198.1"/>
    <property type="gene ID" value="ENSCABG00000003176.1"/>
</dbReference>